<dbReference type="PANTHER" id="PTHR30012">
    <property type="entry name" value="GENERAL SECRETION PATHWAY PROTEIN"/>
    <property type="match status" value="1"/>
</dbReference>
<dbReference type="Pfam" id="PF00482">
    <property type="entry name" value="T2SSF"/>
    <property type="match status" value="2"/>
</dbReference>
<evidence type="ECO:0000313" key="11">
    <source>
        <dbReference type="Proteomes" id="UP000242329"/>
    </source>
</evidence>
<dbReference type="STRING" id="1123382.SAMN02745221_00710"/>
<dbReference type="RefSeq" id="WP_084728311.1">
    <property type="nucleotide sequence ID" value="NZ_FQWY01000008.1"/>
</dbReference>
<evidence type="ECO:0000313" key="10">
    <source>
        <dbReference type="EMBL" id="SHG66347.1"/>
    </source>
</evidence>
<dbReference type="OrthoDB" id="9805682at2"/>
<keyword evidence="7 8" id="KW-0472">Membrane</keyword>
<evidence type="ECO:0000256" key="8">
    <source>
        <dbReference type="SAM" id="Phobius"/>
    </source>
</evidence>
<dbReference type="Proteomes" id="UP000242329">
    <property type="component" value="Unassembled WGS sequence"/>
</dbReference>
<sequence>MEYRYKVRDMQGQVLTGVLEAENREAVIRSLLNQNYYITKLEEVGSSSRKVELSLTLGRVPTRDLVLMTRQLSTMLAAGLSILRAFNILIEQTENKTLKKALTEVRDDIESGLPLYQALAKHPRIFSKVYVSMVRAGELGGVLEGVLERLSEHLEREEEINSKVKTASIYPSIIAVFALIAVFFIITFIMPTFVGMFESAGAALPRPTEILYHTGLFLQSSWYLVIAGIVLLVVVLKGIGRTEGGRMFFDTLYLKIPVIGRANAKIITARFARTMGILLRSGIPVLQALEVVEDVVGNVYIARALKEARESISEGDYISYPLAQAGIFEPMVVQMIAVGEETGALDAMLIRLSDYFEREVMHTVDALMAMIEPALIILVALLVGGVVVSTLLPVFEMINVVGQGV</sequence>
<evidence type="ECO:0000256" key="6">
    <source>
        <dbReference type="ARBA" id="ARBA00022989"/>
    </source>
</evidence>
<keyword evidence="5 8" id="KW-0812">Transmembrane</keyword>
<gene>
    <name evidence="10" type="ORF">SAMN02745221_00710</name>
</gene>
<evidence type="ECO:0000256" key="4">
    <source>
        <dbReference type="ARBA" id="ARBA00022519"/>
    </source>
</evidence>
<evidence type="ECO:0000256" key="5">
    <source>
        <dbReference type="ARBA" id="ARBA00022692"/>
    </source>
</evidence>
<keyword evidence="3" id="KW-1003">Cell membrane</keyword>
<comment type="subcellular location">
    <subcellularLocation>
        <location evidence="1">Cell inner membrane</location>
        <topology evidence="1">Multi-pass membrane protein</topology>
    </subcellularLocation>
</comment>
<keyword evidence="11" id="KW-1185">Reference proteome</keyword>
<evidence type="ECO:0000256" key="7">
    <source>
        <dbReference type="ARBA" id="ARBA00023136"/>
    </source>
</evidence>
<organism evidence="10 11">
    <name type="scientific">Thermosyntropha lipolytica DSM 11003</name>
    <dbReference type="NCBI Taxonomy" id="1123382"/>
    <lineage>
        <taxon>Bacteria</taxon>
        <taxon>Bacillati</taxon>
        <taxon>Bacillota</taxon>
        <taxon>Clostridia</taxon>
        <taxon>Eubacteriales</taxon>
        <taxon>Syntrophomonadaceae</taxon>
        <taxon>Thermosyntropha</taxon>
    </lineage>
</organism>
<dbReference type="Gene3D" id="1.20.81.30">
    <property type="entry name" value="Type II secretion system (T2SS), domain F"/>
    <property type="match status" value="2"/>
</dbReference>
<feature type="domain" description="Type II secretion system protein GspF" evidence="9">
    <location>
        <begin position="271"/>
        <end position="393"/>
    </location>
</feature>
<evidence type="ECO:0000256" key="2">
    <source>
        <dbReference type="ARBA" id="ARBA00005745"/>
    </source>
</evidence>
<dbReference type="PRINTS" id="PR00812">
    <property type="entry name" value="BCTERIALGSPF"/>
</dbReference>
<dbReference type="AlphaFoldDB" id="A0A1M5LMP8"/>
<proteinExistence type="inferred from homology"/>
<evidence type="ECO:0000259" key="9">
    <source>
        <dbReference type="Pfam" id="PF00482"/>
    </source>
</evidence>
<comment type="similarity">
    <text evidence="2">Belongs to the GSP F family.</text>
</comment>
<reference evidence="11" key="1">
    <citation type="submission" date="2016-11" db="EMBL/GenBank/DDBJ databases">
        <authorList>
            <person name="Varghese N."/>
            <person name="Submissions S."/>
        </authorList>
    </citation>
    <scope>NUCLEOTIDE SEQUENCE [LARGE SCALE GENOMIC DNA]</scope>
    <source>
        <strain evidence="11">DSM 11003</strain>
    </source>
</reference>
<dbReference type="GO" id="GO:0005886">
    <property type="term" value="C:plasma membrane"/>
    <property type="evidence" value="ECO:0007669"/>
    <property type="project" value="UniProtKB-SubCell"/>
</dbReference>
<dbReference type="InterPro" id="IPR003004">
    <property type="entry name" value="GspF/PilC"/>
</dbReference>
<feature type="transmembrane region" description="Helical" evidence="8">
    <location>
        <begin position="210"/>
        <end position="236"/>
    </location>
</feature>
<evidence type="ECO:0000256" key="1">
    <source>
        <dbReference type="ARBA" id="ARBA00004429"/>
    </source>
</evidence>
<protein>
    <submittedName>
        <fullName evidence="10">Type IV pilus assembly protein PilC</fullName>
    </submittedName>
</protein>
<feature type="domain" description="Type II secretion system protein GspF" evidence="9">
    <location>
        <begin position="69"/>
        <end position="191"/>
    </location>
</feature>
<dbReference type="FunFam" id="1.20.81.30:FF:000001">
    <property type="entry name" value="Type II secretion system protein F"/>
    <property type="match status" value="2"/>
</dbReference>
<feature type="transmembrane region" description="Helical" evidence="8">
    <location>
        <begin position="169"/>
        <end position="190"/>
    </location>
</feature>
<dbReference type="InterPro" id="IPR042094">
    <property type="entry name" value="T2SS_GspF_sf"/>
</dbReference>
<name>A0A1M5LMP8_9FIRM</name>
<dbReference type="EMBL" id="FQWY01000008">
    <property type="protein sequence ID" value="SHG66347.1"/>
    <property type="molecule type" value="Genomic_DNA"/>
</dbReference>
<keyword evidence="6 8" id="KW-1133">Transmembrane helix</keyword>
<accession>A0A1M5LMP8</accession>
<feature type="transmembrane region" description="Helical" evidence="8">
    <location>
        <begin position="375"/>
        <end position="395"/>
    </location>
</feature>
<dbReference type="PANTHER" id="PTHR30012:SF0">
    <property type="entry name" value="TYPE II SECRETION SYSTEM PROTEIN F-RELATED"/>
    <property type="match status" value="1"/>
</dbReference>
<keyword evidence="4" id="KW-0997">Cell inner membrane</keyword>
<evidence type="ECO:0000256" key="3">
    <source>
        <dbReference type="ARBA" id="ARBA00022475"/>
    </source>
</evidence>
<dbReference type="InterPro" id="IPR018076">
    <property type="entry name" value="T2SS_GspF_dom"/>
</dbReference>